<protein>
    <submittedName>
        <fullName evidence="1">Uncharacterized protein</fullName>
    </submittedName>
</protein>
<evidence type="ECO:0000313" key="1">
    <source>
        <dbReference type="EMBL" id="QQP84700.1"/>
    </source>
</evidence>
<dbReference type="KEGG" id="eaz:JHT90_09795"/>
<reference evidence="1 2" key="1">
    <citation type="submission" date="2021-01" db="EMBL/GenBank/DDBJ databases">
        <title>Entomomonas sp. F2A isolated from a house cricket (Acheta domesticus).</title>
        <authorList>
            <person name="Spergser J."/>
            <person name="Busse H.-J."/>
        </authorList>
    </citation>
    <scope>NUCLEOTIDE SEQUENCE [LARGE SCALE GENOMIC DNA]</scope>
    <source>
        <strain evidence="1 2">F2A</strain>
    </source>
</reference>
<dbReference type="Proteomes" id="UP000595278">
    <property type="component" value="Chromosome"/>
</dbReference>
<dbReference type="EMBL" id="CP067393">
    <property type="protein sequence ID" value="QQP84700.1"/>
    <property type="molecule type" value="Genomic_DNA"/>
</dbReference>
<gene>
    <name evidence="1" type="ORF">JHT90_09795</name>
</gene>
<name>A0A974NDP3_9GAMM</name>
<dbReference type="AlphaFoldDB" id="A0A974NDP3"/>
<evidence type="ECO:0000313" key="2">
    <source>
        <dbReference type="Proteomes" id="UP000595278"/>
    </source>
</evidence>
<sequence>MQIPIGEFGNRVAQIRQTNISNVGGGQSQATDNVMGAVSAALTTIATNMQANNKLDAENELFQYQVGLDDINNQVTELYRTGKINYQQMPEERQKLIDNLPSPSFENLDKLEKKSFLLQKDKLLHANKLSMIKQYGLAMQNTAQSSVDERVANVTESVQQPNANLEDAKSSLFNSESFQQTGEFGFQDGWQPKVNEIYRRLESTFVQSQMKHASEAGNIEALQSIRTSLVDEEQFTALTPLVKKQFTKQVDALIDITTGKNYGKTLVNNVNQLVEKTGDFSAVRVFNNLSAMYKQALEKEGQSATTIDQAKNIASVLGESFDEQRFNNDPQYTEQLQQNYFNKLLDNYGSPLMAAAAIQAGPEQLNKWLTEFGDPAKDELSDTDFIAKIPDYSIKQKLGRINQQLNNSSPDELDISASLAAIDNDSNLNNNQKRYAKAEFRQYMESVQQQLQTAYRENHQLVWRDIYINKIPLSEIDPARITQLTASDQVVLLDTPKKTLDVVVYSEAKGRLKAGDNFNVLKEYGNKLPVNQLDELLNLQQDLTINPEKRNALLTTTSMIADRSKLLGITDSRILNQLNDNITSELADLETNRGRKVTQQEMQDISDRYILKAKLDQQTNWYKPQQQIINENAVIKIEQIPVNVKQKISKVLEQNDLEVTDENIIQAYGRLNNDDTN</sequence>
<organism evidence="1 2">
    <name type="scientific">Entomomonas asaccharolytica</name>
    <dbReference type="NCBI Taxonomy" id="2785331"/>
    <lineage>
        <taxon>Bacteria</taxon>
        <taxon>Pseudomonadati</taxon>
        <taxon>Pseudomonadota</taxon>
        <taxon>Gammaproteobacteria</taxon>
        <taxon>Pseudomonadales</taxon>
        <taxon>Pseudomonadaceae</taxon>
        <taxon>Entomomonas</taxon>
    </lineage>
</organism>
<dbReference type="RefSeq" id="WP_201090597.1">
    <property type="nucleotide sequence ID" value="NZ_CP067393.1"/>
</dbReference>
<keyword evidence="2" id="KW-1185">Reference proteome</keyword>
<accession>A0A974NDP3</accession>
<proteinExistence type="predicted"/>